<reference evidence="5" key="1">
    <citation type="submission" date="2019-08" db="EMBL/GenBank/DDBJ databases">
        <authorList>
            <person name="Liu F."/>
        </authorList>
    </citation>
    <scope>NUCLEOTIDE SEQUENCE [LARGE SCALE GENOMIC DNA]</scope>
    <source>
        <strain evidence="5">PA1801</strain>
        <tissue evidence="5">Leaf</tissue>
    </source>
</reference>
<dbReference type="PRINTS" id="PR00420">
    <property type="entry name" value="RNGMNOXGNASE"/>
</dbReference>
<organism evidence="5 6">
    <name type="scientific">Gossypium australe</name>
    <dbReference type="NCBI Taxonomy" id="47621"/>
    <lineage>
        <taxon>Eukaryota</taxon>
        <taxon>Viridiplantae</taxon>
        <taxon>Streptophyta</taxon>
        <taxon>Embryophyta</taxon>
        <taxon>Tracheophyta</taxon>
        <taxon>Spermatophyta</taxon>
        <taxon>Magnoliopsida</taxon>
        <taxon>eudicotyledons</taxon>
        <taxon>Gunneridae</taxon>
        <taxon>Pentapetalae</taxon>
        <taxon>rosids</taxon>
        <taxon>malvids</taxon>
        <taxon>Malvales</taxon>
        <taxon>Malvaceae</taxon>
        <taxon>Malvoideae</taxon>
        <taxon>Gossypium</taxon>
    </lineage>
</organism>
<keyword evidence="2" id="KW-0503">Monooxygenase</keyword>
<evidence type="ECO:0000256" key="3">
    <source>
        <dbReference type="ARBA" id="ARBA00024018"/>
    </source>
</evidence>
<evidence type="ECO:0000259" key="4">
    <source>
        <dbReference type="Pfam" id="PF01494"/>
    </source>
</evidence>
<dbReference type="Pfam" id="PF01494">
    <property type="entry name" value="FAD_binding_3"/>
    <property type="match status" value="2"/>
</dbReference>
<comment type="caution">
    <text evidence="5">The sequence shown here is derived from an EMBL/GenBank/DDBJ whole genome shotgun (WGS) entry which is preliminary data.</text>
</comment>
<proteinExistence type="inferred from homology"/>
<dbReference type="GO" id="GO:0071949">
    <property type="term" value="F:FAD binding"/>
    <property type="evidence" value="ECO:0007669"/>
    <property type="project" value="InterPro"/>
</dbReference>
<evidence type="ECO:0000313" key="5">
    <source>
        <dbReference type="EMBL" id="KAA3465526.1"/>
    </source>
</evidence>
<keyword evidence="6" id="KW-1185">Reference proteome</keyword>
<evidence type="ECO:0000256" key="2">
    <source>
        <dbReference type="ARBA" id="ARBA00023033"/>
    </source>
</evidence>
<keyword evidence="1" id="KW-0560">Oxidoreductase</keyword>
<dbReference type="SUPFAM" id="SSF51905">
    <property type="entry name" value="FAD/NAD(P)-binding domain"/>
    <property type="match status" value="2"/>
</dbReference>
<dbReference type="GO" id="GO:0004497">
    <property type="term" value="F:monooxygenase activity"/>
    <property type="evidence" value="ECO:0007669"/>
    <property type="project" value="UniProtKB-KW"/>
</dbReference>
<gene>
    <name evidence="5" type="ORF">EPI10_000682</name>
</gene>
<accession>A0A5B6V9A6</accession>
<dbReference type="EMBL" id="SMMG02000007">
    <property type="protein sequence ID" value="KAA3465526.1"/>
    <property type="molecule type" value="Genomic_DNA"/>
</dbReference>
<dbReference type="OrthoDB" id="655030at2759"/>
<dbReference type="InterPro" id="IPR036188">
    <property type="entry name" value="FAD/NAD-bd_sf"/>
</dbReference>
<protein>
    <submittedName>
        <fullName evidence="5">FAD/NAD(P)-binding oxidoreductase family protein</fullName>
    </submittedName>
</protein>
<dbReference type="Proteomes" id="UP000325315">
    <property type="component" value="Unassembled WGS sequence"/>
</dbReference>
<dbReference type="InterPro" id="IPR002938">
    <property type="entry name" value="FAD-bd"/>
</dbReference>
<dbReference type="InterPro" id="IPR044560">
    <property type="entry name" value="MOase"/>
</dbReference>
<dbReference type="AlphaFoldDB" id="A0A5B6V9A6"/>
<dbReference type="PANTHER" id="PTHR45934:SF20">
    <property type="entry name" value="MONOOXYGENASE 2-RELATED"/>
    <property type="match status" value="1"/>
</dbReference>
<dbReference type="Gene3D" id="3.50.50.60">
    <property type="entry name" value="FAD/NAD(P)-binding domain"/>
    <property type="match status" value="2"/>
</dbReference>
<comment type="similarity">
    <text evidence="3">Belongs to the 3-hydroxybenzoate 6-hydroxylase family.</text>
</comment>
<feature type="domain" description="FAD-binding" evidence="4">
    <location>
        <begin position="6"/>
        <end position="320"/>
    </location>
</feature>
<feature type="domain" description="FAD-binding" evidence="4">
    <location>
        <begin position="397"/>
        <end position="729"/>
    </location>
</feature>
<evidence type="ECO:0000313" key="6">
    <source>
        <dbReference type="Proteomes" id="UP000325315"/>
    </source>
</evidence>
<name>A0A5B6V9A6_9ROSI</name>
<evidence type="ECO:0000256" key="1">
    <source>
        <dbReference type="ARBA" id="ARBA00023002"/>
    </source>
</evidence>
<dbReference type="PANTHER" id="PTHR45934">
    <property type="entry name" value="FAD/NAD(P)-BINDING OXIDOREDUCTASE FAMILY PROTEIN"/>
    <property type="match status" value="1"/>
</dbReference>
<sequence length="816" mass="91040">MEIVEDIVIVGAGIAGLTTSLGLHRLGIRSLVLESSDRLRITGFALSTWNNAWKALDAIGIGESLRHQHHLTPSVLFASTNLDQPVSEISYKGHEVRCLQRRLLLETLANELPSDTIRFSSKVVSIEESGFFKRVHLSDGTILKTKVLIGCDGVNSVVAKWLGFKKPVFTGRLAIRGYTKFKDGHGLGPKFRQFVGKGLRFGFLPCNDEDFHWFLTWNPSTKDEELEDDPVKLKQFVMSKLEGIPNEMKSVVEKTQLDAILSSPLKYRRPWELLWGNISKGNVCVAGDALHPMTPELGQGGCAALEDGVVLARCIAEALLKPGGEETNGKIVDEEEEYRRIEIGLKKFARKRRWRSIDLISTAYMVGYIQQNNGTIINFLRDNFLSRFLPGMLLRKDVVIVGAGIAGLTTSLGLHRLGIRSLVLESSDELRITGFAFTTWSNAWKALDAVGIGESLRRQHYLTPSPKLHLLYKLTSMVVEYECSILVASTFLDQPASEISYKGHEIRCLQRRLLLETLAKELPSDTIRFSSKVVSIEESGFFKRLHLSDGTILKTKVLIGCDGVKSVVAKWLGFDKPVFTGRSAIRGSANFKGGHGFGLKFRQFIGKGLRSGFLPCNDENVYWFLTWTPSTKDEELEDDPAKLKQFVMSKLEDIPNEMKSVVGKTELDAIASSPLRYRRPWELLWGNISKGNVCVAGDALHPMTPDLGQGGCAALEDGVVLARCIAEALLKPGGEENKGKIVDEEEEYKRIAMGLKNYAQERRWRSIDLVSTAFMVGYIQQNSGKIINFLRDKFLSRFLPGMLLRKASFDCGTLKY</sequence>